<sequence length="84" mass="10107">MVLAKKALSYHEIPVHVGFLLEYYLESNVSQDSTEYYLKRVLKILDEDGHTQNNQFWMYYQAGNYYLKKKKFDEDLILEGFCLR</sequence>
<gene>
    <name evidence="1" type="ORF">ACFSKL_21275</name>
</gene>
<dbReference type="Proteomes" id="UP001597361">
    <property type="component" value="Unassembled WGS sequence"/>
</dbReference>
<dbReference type="EMBL" id="JBHUHR010000048">
    <property type="protein sequence ID" value="MFD2037343.1"/>
    <property type="molecule type" value="Genomic_DNA"/>
</dbReference>
<protein>
    <submittedName>
        <fullName evidence="1">Uncharacterized protein</fullName>
    </submittedName>
</protein>
<evidence type="ECO:0000313" key="2">
    <source>
        <dbReference type="Proteomes" id="UP001597361"/>
    </source>
</evidence>
<name>A0ABW4VT58_9BACT</name>
<keyword evidence="2" id="KW-1185">Reference proteome</keyword>
<evidence type="ECO:0000313" key="1">
    <source>
        <dbReference type="EMBL" id="MFD2037343.1"/>
    </source>
</evidence>
<accession>A0ABW4VT58</accession>
<proteinExistence type="predicted"/>
<comment type="caution">
    <text evidence="1">The sequence shown here is derived from an EMBL/GenBank/DDBJ whole genome shotgun (WGS) entry which is preliminary data.</text>
</comment>
<reference evidence="2" key="1">
    <citation type="journal article" date="2019" name="Int. J. Syst. Evol. Microbiol.">
        <title>The Global Catalogue of Microorganisms (GCM) 10K type strain sequencing project: providing services to taxonomists for standard genome sequencing and annotation.</title>
        <authorList>
            <consortium name="The Broad Institute Genomics Platform"/>
            <consortium name="The Broad Institute Genome Sequencing Center for Infectious Disease"/>
            <person name="Wu L."/>
            <person name="Ma J."/>
        </authorList>
    </citation>
    <scope>NUCLEOTIDE SEQUENCE [LARGE SCALE GENOMIC DNA]</scope>
    <source>
        <strain evidence="2">CGMCC 1.15180</strain>
    </source>
</reference>
<organism evidence="1 2">
    <name type="scientific">Belliella marina</name>
    <dbReference type="NCBI Taxonomy" id="1644146"/>
    <lineage>
        <taxon>Bacteria</taxon>
        <taxon>Pseudomonadati</taxon>
        <taxon>Bacteroidota</taxon>
        <taxon>Cytophagia</taxon>
        <taxon>Cytophagales</taxon>
        <taxon>Cyclobacteriaceae</taxon>
        <taxon>Belliella</taxon>
    </lineage>
</organism>